<name>A0A4R2BJC7_9BACI</name>
<reference evidence="1 2" key="1">
    <citation type="journal article" date="2015" name="Stand. Genomic Sci.">
        <title>Genomic Encyclopedia of Bacterial and Archaeal Type Strains, Phase III: the genomes of soil and plant-associated and newly described type strains.</title>
        <authorList>
            <person name="Whitman W.B."/>
            <person name="Woyke T."/>
            <person name="Klenk H.P."/>
            <person name="Zhou Y."/>
            <person name="Lilburn T.G."/>
            <person name="Beck B.J."/>
            <person name="De Vos P."/>
            <person name="Vandamme P."/>
            <person name="Eisen J.A."/>
            <person name="Garrity G."/>
            <person name="Hugenholtz P."/>
            <person name="Kyrpides N.C."/>
        </authorList>
    </citation>
    <scope>NUCLEOTIDE SEQUENCE [LARGE SCALE GENOMIC DNA]</scope>
    <source>
        <strain evidence="1 2">CV53</strain>
    </source>
</reference>
<sequence length="88" mass="9977">MADSLNSKDYETGTAIRTFNIIETTVQPEGFAVRLQMDLDSGYELEDVVMKISHEDLAGYETNDIQEAVKYALGFFDSDVLEDKNFEQ</sequence>
<protein>
    <submittedName>
        <fullName evidence="1">Uncharacterized protein</fullName>
    </submittedName>
</protein>
<dbReference type="EMBL" id="SLVV01000002">
    <property type="protein sequence ID" value="TCN27066.1"/>
    <property type="molecule type" value="Genomic_DNA"/>
</dbReference>
<dbReference type="RefSeq" id="WP_121613041.1">
    <property type="nucleotide sequence ID" value="NZ_CP033044.1"/>
</dbReference>
<accession>A0A4R2BJC7</accession>
<organism evidence="1 2">
    <name type="scientific">Mesobacillus foraminis</name>
    <dbReference type="NCBI Taxonomy" id="279826"/>
    <lineage>
        <taxon>Bacteria</taxon>
        <taxon>Bacillati</taxon>
        <taxon>Bacillota</taxon>
        <taxon>Bacilli</taxon>
        <taxon>Bacillales</taxon>
        <taxon>Bacillaceae</taxon>
        <taxon>Mesobacillus</taxon>
    </lineage>
</organism>
<dbReference type="AlphaFoldDB" id="A0A4R2BJC7"/>
<dbReference type="OrthoDB" id="2881964at2"/>
<comment type="caution">
    <text evidence="1">The sequence shown here is derived from an EMBL/GenBank/DDBJ whole genome shotgun (WGS) entry which is preliminary data.</text>
</comment>
<proteinExistence type="predicted"/>
<dbReference type="Proteomes" id="UP000295689">
    <property type="component" value="Unassembled WGS sequence"/>
</dbReference>
<keyword evidence="2" id="KW-1185">Reference proteome</keyword>
<gene>
    <name evidence="1" type="ORF">EV146_1026</name>
</gene>
<evidence type="ECO:0000313" key="1">
    <source>
        <dbReference type="EMBL" id="TCN27066.1"/>
    </source>
</evidence>
<evidence type="ECO:0000313" key="2">
    <source>
        <dbReference type="Proteomes" id="UP000295689"/>
    </source>
</evidence>